<comment type="caution">
    <text evidence="9">The sequence shown here is derived from an EMBL/GenBank/DDBJ whole genome shotgun (WGS) entry which is preliminary data.</text>
</comment>
<dbReference type="Gene3D" id="1.20.1740.10">
    <property type="entry name" value="Amino acid/polyamine transporter I"/>
    <property type="match status" value="1"/>
</dbReference>
<dbReference type="PANTHER" id="PTHR42770">
    <property type="entry name" value="AMINO ACID TRANSPORTER-RELATED"/>
    <property type="match status" value="1"/>
</dbReference>
<feature type="transmembrane region" description="Helical" evidence="7">
    <location>
        <begin position="480"/>
        <end position="501"/>
    </location>
</feature>
<gene>
    <name evidence="8" type="ORF">GCM10007884_40890</name>
    <name evidence="9" type="ORF">GGR33_002793</name>
</gene>
<keyword evidence="3 7" id="KW-0812">Transmembrane</keyword>
<reference evidence="8" key="1">
    <citation type="journal article" date="2014" name="Int. J. Syst. Evol. Microbiol.">
        <title>Complete genome of a new Firmicutes species belonging to the dominant human colonic microbiota ('Ruminococcus bicirculans') reveals two chromosomes and a selective capacity to utilize plant glucans.</title>
        <authorList>
            <consortium name="NISC Comparative Sequencing Program"/>
            <person name="Wegmann U."/>
            <person name="Louis P."/>
            <person name="Goesmann A."/>
            <person name="Henrissat B."/>
            <person name="Duncan S.H."/>
            <person name="Flint H.J."/>
        </authorList>
    </citation>
    <scope>NUCLEOTIDE SEQUENCE</scope>
    <source>
        <strain evidence="8">NBRC 107710</strain>
    </source>
</reference>
<dbReference type="GO" id="GO:0005886">
    <property type="term" value="C:plasma membrane"/>
    <property type="evidence" value="ECO:0007669"/>
    <property type="project" value="UniProtKB-SubCell"/>
</dbReference>
<evidence type="ECO:0000313" key="9">
    <source>
        <dbReference type="EMBL" id="MBB3903284.1"/>
    </source>
</evidence>
<dbReference type="Proteomes" id="UP001156881">
    <property type="component" value="Unassembled WGS sequence"/>
</dbReference>
<dbReference type="EMBL" id="JACIDN010000005">
    <property type="protein sequence ID" value="MBB3903284.1"/>
    <property type="molecule type" value="Genomic_DNA"/>
</dbReference>
<dbReference type="InterPro" id="IPR050367">
    <property type="entry name" value="APC_superfamily"/>
</dbReference>
<feature type="transmembrane region" description="Helical" evidence="7">
    <location>
        <begin position="558"/>
        <end position="578"/>
    </location>
</feature>
<keyword evidence="11" id="KW-1185">Reference proteome</keyword>
<feature type="transmembrane region" description="Helical" evidence="7">
    <location>
        <begin position="33"/>
        <end position="53"/>
    </location>
</feature>
<dbReference type="PIRSF" id="PIRSF006060">
    <property type="entry name" value="AA_transporter"/>
    <property type="match status" value="1"/>
</dbReference>
<feature type="transmembrane region" description="Helical" evidence="7">
    <location>
        <begin position="59"/>
        <end position="79"/>
    </location>
</feature>
<dbReference type="Pfam" id="PF13520">
    <property type="entry name" value="AA_permease_2"/>
    <property type="match status" value="1"/>
</dbReference>
<dbReference type="RefSeq" id="WP_246413136.1">
    <property type="nucleotide sequence ID" value="NZ_BSPG01000033.1"/>
</dbReference>
<dbReference type="AlphaFoldDB" id="A0A7W6ALA6"/>
<dbReference type="EMBL" id="BSPG01000033">
    <property type="protein sequence ID" value="GLS46098.1"/>
    <property type="molecule type" value="Genomic_DNA"/>
</dbReference>
<feature type="transmembrane region" description="Helical" evidence="7">
    <location>
        <begin position="227"/>
        <end position="249"/>
    </location>
</feature>
<feature type="transmembrane region" description="Helical" evidence="7">
    <location>
        <begin position="313"/>
        <end position="332"/>
    </location>
</feature>
<dbReference type="GO" id="GO:0022857">
    <property type="term" value="F:transmembrane transporter activity"/>
    <property type="evidence" value="ECO:0007669"/>
    <property type="project" value="InterPro"/>
</dbReference>
<reference evidence="8" key="4">
    <citation type="submission" date="2023-01" db="EMBL/GenBank/DDBJ databases">
        <title>Draft genome sequence of Methylobacterium brachythecii strain NBRC 107710.</title>
        <authorList>
            <person name="Sun Q."/>
            <person name="Mori K."/>
        </authorList>
    </citation>
    <scope>NUCLEOTIDE SEQUENCE</scope>
    <source>
        <strain evidence="8">NBRC 107710</strain>
    </source>
</reference>
<feature type="transmembrane region" description="Helical" evidence="7">
    <location>
        <begin position="369"/>
        <end position="394"/>
    </location>
</feature>
<keyword evidence="4 7" id="KW-1133">Transmembrane helix</keyword>
<evidence type="ECO:0000256" key="7">
    <source>
        <dbReference type="SAM" id="Phobius"/>
    </source>
</evidence>
<dbReference type="PANTHER" id="PTHR42770:SF11">
    <property type="entry name" value="INNER MEMBRANE TRANSPORT PROTEIN YBAT"/>
    <property type="match status" value="1"/>
</dbReference>
<dbReference type="InterPro" id="IPR002293">
    <property type="entry name" value="AA/rel_permease1"/>
</dbReference>
<evidence type="ECO:0000313" key="10">
    <source>
        <dbReference type="Proteomes" id="UP000517759"/>
    </source>
</evidence>
<feature type="region of interest" description="Disordered" evidence="6">
    <location>
        <begin position="1"/>
        <end position="20"/>
    </location>
</feature>
<organism evidence="9 10">
    <name type="scientific">Methylobacterium brachythecii</name>
    <dbReference type="NCBI Taxonomy" id="1176177"/>
    <lineage>
        <taxon>Bacteria</taxon>
        <taxon>Pseudomonadati</taxon>
        <taxon>Pseudomonadota</taxon>
        <taxon>Alphaproteobacteria</taxon>
        <taxon>Hyphomicrobiales</taxon>
        <taxon>Methylobacteriaceae</taxon>
        <taxon>Methylobacterium</taxon>
    </lineage>
</organism>
<protein>
    <submittedName>
        <fullName evidence="8">Amino acid permease</fullName>
    </submittedName>
    <submittedName>
        <fullName evidence="9">Amino acid transporter</fullName>
    </submittedName>
</protein>
<evidence type="ECO:0000256" key="6">
    <source>
        <dbReference type="SAM" id="MobiDB-lite"/>
    </source>
</evidence>
<feature type="transmembrane region" description="Helical" evidence="7">
    <location>
        <begin position="269"/>
        <end position="293"/>
    </location>
</feature>
<sequence length="580" mass="61416">MTSTSSQGLPSAVDAGGAPAGDSKLHRSINWTGAFWCASGVPALVLFSVGGIAGNTGRLAFLIWIISMVMGFLQSFTYAEIAGLFPNKSGGASVYGAAAWVRYSKLIAPLSVWCNWIAWTPVLSLGCSIAAAYILNAFAPQPAAGSAAVVDWLATHGASLQMSNADKTAAAIAALSPSIRTWTLFSTTLGPVSLSLNAAFFIGAALMLVVFAIQHRGILGTANVQKYIALLVIIPMFIVGVVPLLTNGVNWANFSPLVPPAAPNTPAPGAWNTAGWTLALGGMFIAAWSTYAFETAICYTSEFRDPAKDTFKAIFYSGLLCLVLFTLVPFTFQSMLGVEGMLDPAIGDGSGVAAALAHMVGGGQIVESALVMLMILALILSIMTAMAGSSRTLYQGSVDGWLPRYLRHVNEHGAPTRAMWTDLGFNLVILAIACADATGFFFILAVSNCGYIIFNFLNLNSAWIHRIDSAKVERPYRAPTILLALGVVFSFINVIFMGAGAKIWNPVALWAGLITAAMIIPVFCFRHYIQDGGKFPAHMFEDLHVGTESAMTQRKAGMWPYVVLVAGAVVLLAANALFTL</sequence>
<evidence type="ECO:0000256" key="5">
    <source>
        <dbReference type="ARBA" id="ARBA00023136"/>
    </source>
</evidence>
<evidence type="ECO:0000313" key="11">
    <source>
        <dbReference type="Proteomes" id="UP001156881"/>
    </source>
</evidence>
<comment type="subcellular location">
    <subcellularLocation>
        <location evidence="1">Cell membrane</location>
        <topology evidence="1">Multi-pass membrane protein</topology>
    </subcellularLocation>
</comment>
<keyword evidence="2" id="KW-1003">Cell membrane</keyword>
<dbReference type="Proteomes" id="UP000517759">
    <property type="component" value="Unassembled WGS sequence"/>
</dbReference>
<evidence type="ECO:0000256" key="3">
    <source>
        <dbReference type="ARBA" id="ARBA00022692"/>
    </source>
</evidence>
<accession>A0A7W6ALA6</accession>
<feature type="transmembrane region" description="Helical" evidence="7">
    <location>
        <begin position="507"/>
        <end position="529"/>
    </location>
</feature>
<evidence type="ECO:0000256" key="2">
    <source>
        <dbReference type="ARBA" id="ARBA00022475"/>
    </source>
</evidence>
<keyword evidence="5 7" id="KW-0472">Membrane</keyword>
<evidence type="ECO:0000256" key="4">
    <source>
        <dbReference type="ARBA" id="ARBA00022989"/>
    </source>
</evidence>
<feature type="transmembrane region" description="Helical" evidence="7">
    <location>
        <begin position="194"/>
        <end position="215"/>
    </location>
</feature>
<reference evidence="9 10" key="3">
    <citation type="submission" date="2020-08" db="EMBL/GenBank/DDBJ databases">
        <title>Genomic Encyclopedia of Type Strains, Phase IV (KMG-IV): sequencing the most valuable type-strain genomes for metagenomic binning, comparative biology and taxonomic classification.</title>
        <authorList>
            <person name="Goeker M."/>
        </authorList>
    </citation>
    <scope>NUCLEOTIDE SEQUENCE [LARGE SCALE GENOMIC DNA]</scope>
    <source>
        <strain evidence="9 10">DSM 24105</strain>
    </source>
</reference>
<proteinExistence type="predicted"/>
<name>A0A7W6ALA6_9HYPH</name>
<evidence type="ECO:0000313" key="8">
    <source>
        <dbReference type="EMBL" id="GLS46098.1"/>
    </source>
</evidence>
<evidence type="ECO:0000256" key="1">
    <source>
        <dbReference type="ARBA" id="ARBA00004651"/>
    </source>
</evidence>
<reference evidence="11" key="2">
    <citation type="journal article" date="2019" name="Int. J. Syst. Evol. Microbiol.">
        <title>The Global Catalogue of Microorganisms (GCM) 10K type strain sequencing project: providing services to taxonomists for standard genome sequencing and annotation.</title>
        <authorList>
            <consortium name="The Broad Institute Genomics Platform"/>
            <consortium name="The Broad Institute Genome Sequencing Center for Infectious Disease"/>
            <person name="Wu L."/>
            <person name="Ma J."/>
        </authorList>
    </citation>
    <scope>NUCLEOTIDE SEQUENCE [LARGE SCALE GENOMIC DNA]</scope>
    <source>
        <strain evidence="11">NBRC 107710</strain>
    </source>
</reference>